<dbReference type="AlphaFoldDB" id="A0A3C1KPD2"/>
<sequence length="265" mass="29436">SRVIANDGGQRRVGSGWGRAAPLDYLHWQQQEEHYRTVGEVRHGDTDGVSWVVADLTPAYTNAASGTGDFSARSKRLRHYQRSFVFDRRANVIVVHDKVTAEDATFRQKWLLHSELEPELQGPYFRIAAPHTPSGPRGVLNGQVLLPEDASLTAIGGPGLEYFVDEKNYDEDGTVQAVAQRKREERGAEPGAWRLELQPGRQAEVQEFLVVMRTGKWSATESITPSPAATLETTGDTLTLTLDGDQPLTLHLPRNMGDIQLQRGR</sequence>
<protein>
    <submittedName>
        <fullName evidence="1">Heparinase</fullName>
    </submittedName>
</protein>
<evidence type="ECO:0000313" key="1">
    <source>
        <dbReference type="EMBL" id="HAN28550.1"/>
    </source>
</evidence>
<gene>
    <name evidence="1" type="ORF">DCP75_12665</name>
</gene>
<feature type="non-terminal residue" evidence="1">
    <location>
        <position position="1"/>
    </location>
</feature>
<reference evidence="1 2" key="1">
    <citation type="journal article" date="2018" name="Nat. Biotechnol.">
        <title>A standardized bacterial taxonomy based on genome phylogeny substantially revises the tree of life.</title>
        <authorList>
            <person name="Parks D.H."/>
            <person name="Chuvochina M."/>
            <person name="Waite D.W."/>
            <person name="Rinke C."/>
            <person name="Skarshewski A."/>
            <person name="Chaumeil P.A."/>
            <person name="Hugenholtz P."/>
        </authorList>
    </citation>
    <scope>NUCLEOTIDE SEQUENCE [LARGE SCALE GENOMIC DNA]</scope>
    <source>
        <strain evidence="1">UBA9158</strain>
    </source>
</reference>
<dbReference type="EMBL" id="DMND01000173">
    <property type="protein sequence ID" value="HAN28550.1"/>
    <property type="molecule type" value="Genomic_DNA"/>
</dbReference>
<evidence type="ECO:0000313" key="2">
    <source>
        <dbReference type="Proteomes" id="UP000259273"/>
    </source>
</evidence>
<dbReference type="Proteomes" id="UP000259273">
    <property type="component" value="Unassembled WGS sequence"/>
</dbReference>
<comment type="caution">
    <text evidence="1">The sequence shown here is derived from an EMBL/GenBank/DDBJ whole genome shotgun (WGS) entry which is preliminary data.</text>
</comment>
<proteinExistence type="predicted"/>
<name>A0A3C1KPD2_9GAMM</name>
<dbReference type="Gene3D" id="2.70.98.70">
    <property type="match status" value="1"/>
</dbReference>
<accession>A0A3C1KPD2</accession>
<organism evidence="1 2">
    <name type="scientific">Haliea salexigens</name>
    <dbReference type="NCBI Taxonomy" id="287487"/>
    <lineage>
        <taxon>Bacteria</taxon>
        <taxon>Pseudomonadati</taxon>
        <taxon>Pseudomonadota</taxon>
        <taxon>Gammaproteobacteria</taxon>
        <taxon>Cellvibrionales</taxon>
        <taxon>Halieaceae</taxon>
        <taxon>Haliea</taxon>
    </lineage>
</organism>